<gene>
    <name evidence="1" type="ORF">FKV42_06950</name>
</gene>
<dbReference type="EMBL" id="VIAQ01000013">
    <property type="protein sequence ID" value="TQD25904.1"/>
    <property type="molecule type" value="Genomic_DNA"/>
</dbReference>
<reference evidence="1 2" key="1">
    <citation type="submission" date="2019-06" db="EMBL/GenBank/DDBJ databases">
        <title>Draft genome sequence of Methanolobus vulcani B1d.</title>
        <authorList>
            <person name="Creighbaum A.J."/>
            <person name="Ticak T."/>
            <person name="Hariraju D."/>
            <person name="Arivett B.A."/>
            <person name="Ferguson D.J.Jr."/>
        </authorList>
    </citation>
    <scope>NUCLEOTIDE SEQUENCE [LARGE SCALE GENOMIC DNA]</scope>
    <source>
        <strain evidence="1 2">B1d</strain>
    </source>
</reference>
<protein>
    <submittedName>
        <fullName evidence="1">Uncharacterized protein</fullName>
    </submittedName>
</protein>
<proteinExistence type="predicted"/>
<organism evidence="1 2">
    <name type="scientific">Methanolobus vulcani</name>
    <dbReference type="NCBI Taxonomy" id="38026"/>
    <lineage>
        <taxon>Archaea</taxon>
        <taxon>Methanobacteriati</taxon>
        <taxon>Methanobacteriota</taxon>
        <taxon>Stenosarchaea group</taxon>
        <taxon>Methanomicrobia</taxon>
        <taxon>Methanosarcinales</taxon>
        <taxon>Methanosarcinaceae</taxon>
        <taxon>Methanolobus</taxon>
    </lineage>
</organism>
<dbReference type="Proteomes" id="UP000319335">
    <property type="component" value="Unassembled WGS sequence"/>
</dbReference>
<accession>A0A7Z8P4V2</accession>
<comment type="caution">
    <text evidence="1">The sequence shown here is derived from an EMBL/GenBank/DDBJ whole genome shotgun (WGS) entry which is preliminary data.</text>
</comment>
<keyword evidence="2" id="KW-1185">Reference proteome</keyword>
<evidence type="ECO:0000313" key="2">
    <source>
        <dbReference type="Proteomes" id="UP000319335"/>
    </source>
</evidence>
<evidence type="ECO:0000313" key="1">
    <source>
        <dbReference type="EMBL" id="TQD25904.1"/>
    </source>
</evidence>
<dbReference type="AlphaFoldDB" id="A0A7Z8P4V2"/>
<dbReference type="RefSeq" id="WP_154809535.1">
    <property type="nucleotide sequence ID" value="NZ_VIAQ01000013.1"/>
</dbReference>
<name>A0A7Z8P4V2_9EURY</name>
<dbReference type="OrthoDB" id="147999at2157"/>
<sequence>MNIKYDMESNVMQIDDIDLYPENLDHNFIGICNSCNSDVISLSYHAHDNGMVVAGKCTACDLLYAIFYDTEWNWQGEEPIEQFFDINSSNNIKFLDNIDRKKLETVFTPAETTAMYAKASGENYVRQYLYRARKKYDDFYELFGIQINI</sequence>